<evidence type="ECO:0000256" key="7">
    <source>
        <dbReference type="SAM" id="Phobius"/>
    </source>
</evidence>
<evidence type="ECO:0000256" key="5">
    <source>
        <dbReference type="ARBA" id="ARBA00022989"/>
    </source>
</evidence>
<dbReference type="Pfam" id="PF01891">
    <property type="entry name" value="CbiM"/>
    <property type="match status" value="1"/>
</dbReference>
<feature type="transmembrane region" description="Helical" evidence="7">
    <location>
        <begin position="7"/>
        <end position="30"/>
    </location>
</feature>
<reference evidence="8 9" key="1">
    <citation type="submission" date="2018-03" db="EMBL/GenBank/DDBJ databases">
        <title>Rhodobacter blasticus.</title>
        <authorList>
            <person name="Meyer T.E."/>
            <person name="Miller S."/>
            <person name="Lodha T."/>
            <person name="Gandham S."/>
            <person name="Chintalapati S."/>
            <person name="Chintalapati V.R."/>
        </authorList>
    </citation>
    <scope>NUCLEOTIDE SEQUENCE [LARGE SCALE GENOMIC DNA]</scope>
    <source>
        <strain evidence="8 9">DSM 2131</strain>
    </source>
</reference>
<evidence type="ECO:0000313" key="8">
    <source>
        <dbReference type="EMBL" id="PTE15360.1"/>
    </source>
</evidence>
<evidence type="ECO:0000256" key="3">
    <source>
        <dbReference type="ARBA" id="ARBA00022475"/>
    </source>
</evidence>
<evidence type="ECO:0000313" key="9">
    <source>
        <dbReference type="Proteomes" id="UP000241362"/>
    </source>
</evidence>
<keyword evidence="9" id="KW-1185">Reference proteome</keyword>
<keyword evidence="5 7" id="KW-1133">Transmembrane helix</keyword>
<dbReference type="PANTHER" id="PTHR34229">
    <property type="entry name" value="METAL TRANSPORT PROTEIN HI_1621-RELATED"/>
    <property type="match status" value="1"/>
</dbReference>
<dbReference type="Proteomes" id="UP000241362">
    <property type="component" value="Unassembled WGS sequence"/>
</dbReference>
<feature type="transmembrane region" description="Helical" evidence="7">
    <location>
        <begin position="168"/>
        <end position="192"/>
    </location>
</feature>
<dbReference type="Gene3D" id="1.10.1760.20">
    <property type="match status" value="1"/>
</dbReference>
<gene>
    <name evidence="8" type="ORF">C5F44_06045</name>
</gene>
<proteinExistence type="predicted"/>
<comment type="caution">
    <text evidence="8">The sequence shown here is derived from an EMBL/GenBank/DDBJ whole genome shotgun (WGS) entry which is preliminary data.</text>
</comment>
<dbReference type="NCBIfam" id="NF004905">
    <property type="entry name" value="PRK06265.1-5"/>
    <property type="match status" value="1"/>
</dbReference>
<dbReference type="EMBL" id="PZKE01000004">
    <property type="protein sequence ID" value="PTE15360.1"/>
    <property type="molecule type" value="Genomic_DNA"/>
</dbReference>
<feature type="transmembrane region" description="Helical" evidence="7">
    <location>
        <begin position="36"/>
        <end position="57"/>
    </location>
</feature>
<dbReference type="RefSeq" id="WP_107672609.1">
    <property type="nucleotide sequence ID" value="NZ_PZKE01000004.1"/>
</dbReference>
<evidence type="ECO:0000256" key="6">
    <source>
        <dbReference type="ARBA" id="ARBA00023136"/>
    </source>
</evidence>
<protein>
    <submittedName>
        <fullName evidence="8">Cobalamin biosynthesis protein CbiM</fullName>
    </submittedName>
</protein>
<comment type="subcellular location">
    <subcellularLocation>
        <location evidence="1">Cell membrane</location>
        <topology evidence="1">Multi-pass membrane protein</topology>
    </subcellularLocation>
</comment>
<evidence type="ECO:0000256" key="2">
    <source>
        <dbReference type="ARBA" id="ARBA00022448"/>
    </source>
</evidence>
<feature type="transmembrane region" description="Helical" evidence="7">
    <location>
        <begin position="101"/>
        <end position="123"/>
    </location>
</feature>
<evidence type="ECO:0000256" key="4">
    <source>
        <dbReference type="ARBA" id="ARBA00022692"/>
    </source>
</evidence>
<evidence type="ECO:0000256" key="1">
    <source>
        <dbReference type="ARBA" id="ARBA00004651"/>
    </source>
</evidence>
<name>A0A2T4JBR6_FUSBL</name>
<keyword evidence="3" id="KW-1003">Cell membrane</keyword>
<dbReference type="GO" id="GO:0005886">
    <property type="term" value="C:plasma membrane"/>
    <property type="evidence" value="ECO:0007669"/>
    <property type="project" value="UniProtKB-SubCell"/>
</dbReference>
<keyword evidence="2" id="KW-0813">Transport</keyword>
<dbReference type="AlphaFoldDB" id="A0A2T4JBR6"/>
<dbReference type="GO" id="GO:0000041">
    <property type="term" value="P:transition metal ion transport"/>
    <property type="evidence" value="ECO:0007669"/>
    <property type="project" value="InterPro"/>
</dbReference>
<dbReference type="InterPro" id="IPR002751">
    <property type="entry name" value="CbiM/NikMN"/>
</dbReference>
<feature type="transmembrane region" description="Helical" evidence="7">
    <location>
        <begin position="130"/>
        <end position="156"/>
    </location>
</feature>
<dbReference type="PANTHER" id="PTHR34229:SF1">
    <property type="entry name" value="METAL TRANSPORT PROTEIN HI_1621-RELATED"/>
    <property type="match status" value="1"/>
</dbReference>
<organism evidence="8 9">
    <name type="scientific">Fuscovulum blasticum DSM 2131</name>
    <dbReference type="NCBI Taxonomy" id="1188250"/>
    <lineage>
        <taxon>Bacteria</taxon>
        <taxon>Pseudomonadati</taxon>
        <taxon>Pseudomonadota</taxon>
        <taxon>Alphaproteobacteria</taxon>
        <taxon>Rhodobacterales</taxon>
        <taxon>Paracoccaceae</taxon>
        <taxon>Pseudogemmobacter</taxon>
    </lineage>
</organism>
<dbReference type="NCBIfam" id="NF004903">
    <property type="entry name" value="PRK06265.1-3"/>
    <property type="match status" value="1"/>
</dbReference>
<keyword evidence="6 7" id="KW-0472">Membrane</keyword>
<sequence length="207" mass="20251">MAHIPDGILSLPVLIGGGALAAVGVGLGLRALDDRAIPRVALLAAVFFAASLVSIPVGPSSVHLLLSGLMGLLLGMGVFPAVLVALALQAVLFGFGGLTTLGVNTVNIALPGAMAGLVLGPVIRRQVRPVVAGALAGIGSALAVLATGGAVALSLWLSSSDYVPVARVLLATYLPLALAEAVVAAVVVGFLARVEPGALRPVAAAGA</sequence>
<accession>A0A2T4JBR6</accession>
<keyword evidence="4 7" id="KW-0812">Transmembrane</keyword>
<feature type="transmembrane region" description="Helical" evidence="7">
    <location>
        <begin position="69"/>
        <end position="95"/>
    </location>
</feature>